<feature type="compositionally biased region" description="Gly residues" evidence="6">
    <location>
        <begin position="227"/>
        <end position="247"/>
    </location>
</feature>
<dbReference type="InterPro" id="IPR004680">
    <property type="entry name" value="Cit_transptr-like_dom"/>
</dbReference>
<dbReference type="InterPro" id="IPR014738">
    <property type="entry name" value="Citrate_transporter"/>
</dbReference>
<keyword evidence="10" id="KW-1185">Reference proteome</keyword>
<evidence type="ECO:0000256" key="3">
    <source>
        <dbReference type="ARBA" id="ARBA00022692"/>
    </source>
</evidence>
<feature type="transmembrane region" description="Helical" evidence="7">
    <location>
        <begin position="173"/>
        <end position="195"/>
    </location>
</feature>
<dbReference type="RefSeq" id="WP_398661627.1">
    <property type="nucleotide sequence ID" value="NZ_JBITDC010000026.1"/>
</dbReference>
<evidence type="ECO:0000256" key="4">
    <source>
        <dbReference type="ARBA" id="ARBA00022989"/>
    </source>
</evidence>
<feature type="region of interest" description="Disordered" evidence="6">
    <location>
        <begin position="223"/>
        <end position="255"/>
    </location>
</feature>
<comment type="caution">
    <text evidence="9">The sequence shown here is derived from an EMBL/GenBank/DDBJ whole genome shotgun (WGS) entry which is preliminary data.</text>
</comment>
<evidence type="ECO:0000313" key="9">
    <source>
        <dbReference type="EMBL" id="MFI5681165.1"/>
    </source>
</evidence>
<keyword evidence="3 7" id="KW-0812">Transmembrane</keyword>
<gene>
    <name evidence="9" type="ORF">ACIA8P_42270</name>
</gene>
<feature type="domain" description="Citrate transporter-like" evidence="8">
    <location>
        <begin position="15"/>
        <end position="421"/>
    </location>
</feature>
<comment type="subcellular location">
    <subcellularLocation>
        <location evidence="1">Membrane</location>
        <topology evidence="1">Multi-pass membrane protein</topology>
    </subcellularLocation>
</comment>
<evidence type="ECO:0000313" key="10">
    <source>
        <dbReference type="Proteomes" id="UP001612415"/>
    </source>
</evidence>
<feature type="transmembrane region" description="Helical" evidence="7">
    <location>
        <begin position="329"/>
        <end position="348"/>
    </location>
</feature>
<keyword evidence="2" id="KW-0813">Transport</keyword>
<feature type="transmembrane region" description="Helical" evidence="7">
    <location>
        <begin position="58"/>
        <end position="79"/>
    </location>
</feature>
<evidence type="ECO:0000256" key="5">
    <source>
        <dbReference type="ARBA" id="ARBA00023136"/>
    </source>
</evidence>
<evidence type="ECO:0000256" key="2">
    <source>
        <dbReference type="ARBA" id="ARBA00022448"/>
    </source>
</evidence>
<dbReference type="Pfam" id="PF03600">
    <property type="entry name" value="CitMHS"/>
    <property type="match status" value="1"/>
</dbReference>
<feature type="transmembrane region" description="Helical" evidence="7">
    <location>
        <begin position="275"/>
        <end position="292"/>
    </location>
</feature>
<keyword evidence="5 7" id="KW-0472">Membrane</keyword>
<dbReference type="EMBL" id="JBITDC010000026">
    <property type="protein sequence ID" value="MFI5681165.1"/>
    <property type="molecule type" value="Genomic_DNA"/>
</dbReference>
<evidence type="ECO:0000259" key="8">
    <source>
        <dbReference type="Pfam" id="PF03600"/>
    </source>
</evidence>
<name>A0ABW7YFH7_STRCE</name>
<keyword evidence="4 7" id="KW-1133">Transmembrane helix</keyword>
<organism evidence="9 10">
    <name type="scientific">Streptomyces cellulosae</name>
    <dbReference type="NCBI Taxonomy" id="1968"/>
    <lineage>
        <taxon>Bacteria</taxon>
        <taxon>Bacillati</taxon>
        <taxon>Actinomycetota</taxon>
        <taxon>Actinomycetes</taxon>
        <taxon>Kitasatosporales</taxon>
        <taxon>Streptomycetaceae</taxon>
        <taxon>Streptomyces</taxon>
    </lineage>
</organism>
<protein>
    <submittedName>
        <fullName evidence="9">CitMHS family transporter</fullName>
    </submittedName>
</protein>
<feature type="transmembrane region" description="Helical" evidence="7">
    <location>
        <begin position="368"/>
        <end position="387"/>
    </location>
</feature>
<feature type="transmembrane region" description="Helical" evidence="7">
    <location>
        <begin position="134"/>
        <end position="153"/>
    </location>
</feature>
<evidence type="ECO:0000256" key="1">
    <source>
        <dbReference type="ARBA" id="ARBA00004141"/>
    </source>
</evidence>
<accession>A0ABW7YFH7</accession>
<feature type="transmembrane region" description="Helical" evidence="7">
    <location>
        <begin position="298"/>
        <end position="317"/>
    </location>
</feature>
<sequence length="473" mass="49713">MLTILGFAMIATFLVLIMLKKMSPIAALVLIPALFCVFVGKGAKLGDYVIDGVTSLAPTAAMLMFAIVYFGVMIDVGLFDPIVRGILKFCKADPMRIVVGTAVLAAIVSLDGDGSTTFMITVSAMYPLYKRLKMSLVVMTGVAAMANGVMNTLPWGGPTARAATALKLDASDIFVPMIPALGVGLLGVFALSYVLGVRERRRLGVLTLDEVLVEEKEKESETVLVGAGSGNGGAGKGKGAVPTGGSGTDAAAEDDEPDKAMQVLDPNRPTLRPKLYWFNALLTVVLLTAMIMEYLPIPVLFLLGAALALTVNFPHMPDQKARLGAHAENVLNVAGMVFAAAVFTGVLQGTGMVDHMAKWVVGNIPEGMGPHMALVTGVLSIPFTYFMSNDGFYFGILPVLAEAGQAHGVSSLEIARASLVGQPLHMSSPLVPAVYVLVGMAKVEFGDHTRFVVKWAALTSLVVLGAGILFGII</sequence>
<dbReference type="Proteomes" id="UP001612415">
    <property type="component" value="Unassembled WGS sequence"/>
</dbReference>
<reference evidence="9 10" key="1">
    <citation type="submission" date="2024-10" db="EMBL/GenBank/DDBJ databases">
        <title>The Natural Products Discovery Center: Release of the First 8490 Sequenced Strains for Exploring Actinobacteria Biosynthetic Diversity.</title>
        <authorList>
            <person name="Kalkreuter E."/>
            <person name="Kautsar S.A."/>
            <person name="Yang D."/>
            <person name="Bader C.D."/>
            <person name="Teijaro C.N."/>
            <person name="Fluegel L."/>
            <person name="Davis C.M."/>
            <person name="Simpson J.R."/>
            <person name="Lauterbach L."/>
            <person name="Steele A.D."/>
            <person name="Gui C."/>
            <person name="Meng S."/>
            <person name="Li G."/>
            <person name="Viehrig K."/>
            <person name="Ye F."/>
            <person name="Su P."/>
            <person name="Kiefer A.F."/>
            <person name="Nichols A."/>
            <person name="Cepeda A.J."/>
            <person name="Yan W."/>
            <person name="Fan B."/>
            <person name="Jiang Y."/>
            <person name="Adhikari A."/>
            <person name="Zheng C.-J."/>
            <person name="Schuster L."/>
            <person name="Cowan T.M."/>
            <person name="Smanski M.J."/>
            <person name="Chevrette M.G."/>
            <person name="De Carvalho L.P.S."/>
            <person name="Shen B."/>
        </authorList>
    </citation>
    <scope>NUCLEOTIDE SEQUENCE [LARGE SCALE GENOMIC DNA]</scope>
    <source>
        <strain evidence="9 10">NPDC051599</strain>
    </source>
</reference>
<evidence type="ECO:0000256" key="7">
    <source>
        <dbReference type="SAM" id="Phobius"/>
    </source>
</evidence>
<feature type="transmembrane region" description="Helical" evidence="7">
    <location>
        <begin position="452"/>
        <end position="472"/>
    </location>
</feature>
<dbReference type="NCBIfam" id="TIGR00784">
    <property type="entry name" value="citMHS"/>
    <property type="match status" value="1"/>
</dbReference>
<evidence type="ECO:0000256" key="6">
    <source>
        <dbReference type="SAM" id="MobiDB-lite"/>
    </source>
</evidence>
<proteinExistence type="predicted"/>